<keyword evidence="4" id="KW-1003">Cell membrane</keyword>
<evidence type="ECO:0000256" key="2">
    <source>
        <dbReference type="ARBA" id="ARBA00004496"/>
    </source>
</evidence>
<dbReference type="Gene3D" id="3.30.60.20">
    <property type="match status" value="1"/>
</dbReference>
<dbReference type="EMBL" id="CALOZG010000001">
    <property type="protein sequence ID" value="CAH3828869.1"/>
    <property type="molecule type" value="Genomic_DNA"/>
</dbReference>
<keyword evidence="10" id="KW-0472">Membrane</keyword>
<dbReference type="Pfam" id="PF26085">
    <property type="entry name" value="SH3_20"/>
    <property type="match status" value="1"/>
</dbReference>
<dbReference type="AlphaFoldDB" id="A0A9P0SIB0"/>
<dbReference type="GO" id="GO:0042383">
    <property type="term" value="C:sarcolemma"/>
    <property type="evidence" value="ECO:0007669"/>
    <property type="project" value="UniProtKB-SubCell"/>
</dbReference>
<evidence type="ECO:0000313" key="15">
    <source>
        <dbReference type="EMBL" id="CAH3828869.1"/>
    </source>
</evidence>
<dbReference type="SMART" id="SM00326">
    <property type="entry name" value="SH3"/>
    <property type="match status" value="1"/>
</dbReference>
<protein>
    <recommendedName>
        <fullName evidence="17">Phorbol-ester/DAG-type domain-containing protein</fullName>
    </recommendedName>
</protein>
<dbReference type="GO" id="GO:0005737">
    <property type="term" value="C:cytoplasm"/>
    <property type="evidence" value="ECO:0007669"/>
    <property type="project" value="UniProtKB-SubCell"/>
</dbReference>
<dbReference type="SUPFAM" id="SSF50044">
    <property type="entry name" value="SH3-domain"/>
    <property type="match status" value="1"/>
</dbReference>
<keyword evidence="6" id="KW-0479">Metal-binding</keyword>
<comment type="caution">
    <text evidence="15">The sequence shown here is derived from an EMBL/GenBank/DDBJ whole genome shotgun (WGS) entry which is preliminary data.</text>
</comment>
<feature type="compositionally biased region" description="Basic and acidic residues" evidence="12">
    <location>
        <begin position="179"/>
        <end position="189"/>
    </location>
</feature>
<evidence type="ECO:0000256" key="6">
    <source>
        <dbReference type="ARBA" id="ARBA00022723"/>
    </source>
</evidence>
<gene>
    <name evidence="15" type="ORF">PIBRA_LOCUS128</name>
</gene>
<keyword evidence="9" id="KW-0862">Zinc</keyword>
<evidence type="ECO:0000256" key="8">
    <source>
        <dbReference type="ARBA" id="ARBA00022771"/>
    </source>
</evidence>
<evidence type="ECO:0008006" key="17">
    <source>
        <dbReference type="Google" id="ProtNLM"/>
    </source>
</evidence>
<dbReference type="FunFam" id="2.30.30.40:FF:000221">
    <property type="entry name" value="SH3 and cysteine-rich domain-containing protein 2"/>
    <property type="match status" value="1"/>
</dbReference>
<reference evidence="15" key="1">
    <citation type="submission" date="2022-05" db="EMBL/GenBank/DDBJ databases">
        <authorList>
            <person name="Okamura Y."/>
        </authorList>
    </citation>
    <scope>NUCLEOTIDE SEQUENCE</scope>
</reference>
<dbReference type="GO" id="GO:0003009">
    <property type="term" value="P:skeletal muscle contraction"/>
    <property type="evidence" value="ECO:0007669"/>
    <property type="project" value="TreeGrafter"/>
</dbReference>
<sequence length="549" mass="62417">MDIVHRLHYLVLSQKSDLMTMEREQRSRVRRQSSLPDANKTRQRLEQAYFNDRELFAAKADSSTVDRKLSSSSAGSMKNKWLKAFRSLKPPSAPPPHAAPDKRNGASRDAMRGVDSEAHNFQEYTYKKITPCDVCSQVLRGHTRQGLRCRVCKMNVHTDCMPQVGKCQTKSRLLRRQKSTSEIEAHRVQDPGYEEEKIEETTTRPFGQPLCITNENGDPPPSILKPTASVPPHSPRRQKLNLRMKSLSLDSPECGELRRRPARDQPSQSSKVLSPSSPVHSRRLLNTRMGRMSSVELPDEPDKSLSSNSASPCPSPVKQPTKHQRLLPTNLYVILYNFKSRHADELDLKAGYKVTVIDTSDPDWWKGKCLGKVGYFPSKYCTKLQAGERPLQVTHNLQVTDGDNGLMLLRDQIVIQVGDEVDGMVMIRAGDNRQGVCPVKFLQERRSSLSNESRSYLAPKPSRSAPVTPCDSDSSSWPYVDYERRSEKERYEASLEGVWWWKRPLGVRRSTCRCRASSSSRPLMAPCTSGQEYYRSDERPLNLVRQIYL</sequence>
<feature type="region of interest" description="Disordered" evidence="12">
    <location>
        <begin position="87"/>
        <end position="111"/>
    </location>
</feature>
<feature type="compositionally biased region" description="Basic and acidic residues" evidence="12">
    <location>
        <begin position="99"/>
        <end position="111"/>
    </location>
</feature>
<dbReference type="InterPro" id="IPR059031">
    <property type="entry name" value="SH3_20"/>
</dbReference>
<proteinExistence type="predicted"/>
<dbReference type="PROSITE" id="PS50002">
    <property type="entry name" value="SH3"/>
    <property type="match status" value="1"/>
</dbReference>
<organism evidence="15 16">
    <name type="scientific">Pieris brassicae</name>
    <name type="common">White butterfly</name>
    <name type="synonym">Large white butterfly</name>
    <dbReference type="NCBI Taxonomy" id="7116"/>
    <lineage>
        <taxon>Eukaryota</taxon>
        <taxon>Metazoa</taxon>
        <taxon>Ecdysozoa</taxon>
        <taxon>Arthropoda</taxon>
        <taxon>Hexapoda</taxon>
        <taxon>Insecta</taxon>
        <taxon>Pterygota</taxon>
        <taxon>Neoptera</taxon>
        <taxon>Endopterygota</taxon>
        <taxon>Lepidoptera</taxon>
        <taxon>Glossata</taxon>
        <taxon>Ditrysia</taxon>
        <taxon>Papilionoidea</taxon>
        <taxon>Pieridae</taxon>
        <taxon>Pierinae</taxon>
        <taxon>Pieris</taxon>
    </lineage>
</organism>
<comment type="subcellular location">
    <subcellularLocation>
        <location evidence="1">Cell membrane</location>
        <location evidence="1">Sarcolemma</location>
        <topology evidence="1">Peripheral membrane protein</topology>
        <orientation evidence="1">Cytoplasmic side</orientation>
    </subcellularLocation>
    <subcellularLocation>
        <location evidence="2">Cytoplasm</location>
    </subcellularLocation>
</comment>
<dbReference type="InterPro" id="IPR002219">
    <property type="entry name" value="PKC_DAG/PE"/>
</dbReference>
<evidence type="ECO:0000256" key="12">
    <source>
        <dbReference type="SAM" id="MobiDB-lite"/>
    </source>
</evidence>
<evidence type="ECO:0000259" key="14">
    <source>
        <dbReference type="PROSITE" id="PS50081"/>
    </source>
</evidence>
<keyword evidence="7" id="KW-0677">Repeat</keyword>
<evidence type="ECO:0000256" key="4">
    <source>
        <dbReference type="ARBA" id="ARBA00022475"/>
    </source>
</evidence>
<feature type="domain" description="Phorbol-ester/DAG-type" evidence="14">
    <location>
        <begin position="118"/>
        <end position="167"/>
    </location>
</feature>
<dbReference type="PANTHER" id="PTHR15135">
    <property type="entry name" value="STAC"/>
    <property type="match status" value="1"/>
</dbReference>
<dbReference type="SMART" id="SM00109">
    <property type="entry name" value="C1"/>
    <property type="match status" value="1"/>
</dbReference>
<evidence type="ECO:0000256" key="1">
    <source>
        <dbReference type="ARBA" id="ARBA00004278"/>
    </source>
</evidence>
<keyword evidence="5" id="KW-0963">Cytoplasm</keyword>
<dbReference type="GO" id="GO:0008270">
    <property type="term" value="F:zinc ion binding"/>
    <property type="evidence" value="ECO:0007669"/>
    <property type="project" value="UniProtKB-KW"/>
</dbReference>
<feature type="region of interest" description="Disordered" evidence="12">
    <location>
        <begin position="452"/>
        <end position="472"/>
    </location>
</feature>
<evidence type="ECO:0000256" key="3">
    <source>
        <dbReference type="ARBA" id="ARBA00022443"/>
    </source>
</evidence>
<keyword evidence="3 11" id="KW-0728">SH3 domain</keyword>
<feature type="domain" description="SH3" evidence="13">
    <location>
        <begin position="327"/>
        <end position="386"/>
    </location>
</feature>
<dbReference type="PANTHER" id="PTHR15135:SF7">
    <property type="entry name" value="STAC-LIKE, ISOFORM J"/>
    <property type="match status" value="1"/>
</dbReference>
<keyword evidence="16" id="KW-1185">Reference proteome</keyword>
<evidence type="ECO:0000256" key="7">
    <source>
        <dbReference type="ARBA" id="ARBA00022737"/>
    </source>
</evidence>
<dbReference type="CDD" id="cd20817">
    <property type="entry name" value="C1_Stac"/>
    <property type="match status" value="1"/>
</dbReference>
<evidence type="ECO:0000256" key="5">
    <source>
        <dbReference type="ARBA" id="ARBA00022490"/>
    </source>
</evidence>
<dbReference type="Pfam" id="PF00130">
    <property type="entry name" value="C1_1"/>
    <property type="match status" value="1"/>
</dbReference>
<dbReference type="GO" id="GO:1903078">
    <property type="term" value="P:positive regulation of protein localization to plasma membrane"/>
    <property type="evidence" value="ECO:0007669"/>
    <property type="project" value="TreeGrafter"/>
</dbReference>
<dbReference type="FunFam" id="3.30.60.20:FF:000056">
    <property type="entry name" value="Uncharacterized protein, isoform C"/>
    <property type="match status" value="1"/>
</dbReference>
<evidence type="ECO:0000256" key="11">
    <source>
        <dbReference type="PROSITE-ProRule" id="PRU00192"/>
    </source>
</evidence>
<dbReference type="PROSITE" id="PS00479">
    <property type="entry name" value="ZF_DAG_PE_1"/>
    <property type="match status" value="1"/>
</dbReference>
<name>A0A9P0SIB0_PIEBR</name>
<feature type="region of interest" description="Disordered" evidence="12">
    <location>
        <begin position="178"/>
        <end position="322"/>
    </location>
</feature>
<dbReference type="InterPro" id="IPR036028">
    <property type="entry name" value="SH3-like_dom_sf"/>
</dbReference>
<accession>A0A9P0SIB0</accession>
<evidence type="ECO:0000313" key="16">
    <source>
        <dbReference type="Proteomes" id="UP001152562"/>
    </source>
</evidence>
<dbReference type="InterPro" id="IPR001452">
    <property type="entry name" value="SH3_domain"/>
</dbReference>
<dbReference type="Proteomes" id="UP001152562">
    <property type="component" value="Unassembled WGS sequence"/>
</dbReference>
<dbReference type="PRINTS" id="PR00452">
    <property type="entry name" value="SH3DOMAIN"/>
</dbReference>
<evidence type="ECO:0000256" key="10">
    <source>
        <dbReference type="ARBA" id="ARBA00023136"/>
    </source>
</evidence>
<dbReference type="InterPro" id="IPR046349">
    <property type="entry name" value="C1-like_sf"/>
</dbReference>
<feature type="region of interest" description="Disordered" evidence="12">
    <location>
        <begin position="22"/>
        <end position="42"/>
    </location>
</feature>
<dbReference type="Gene3D" id="2.30.30.40">
    <property type="entry name" value="SH3 Domains"/>
    <property type="match status" value="1"/>
</dbReference>
<dbReference type="SUPFAM" id="SSF57889">
    <property type="entry name" value="Cysteine-rich domain"/>
    <property type="match status" value="1"/>
</dbReference>
<feature type="compositionally biased region" description="Low complexity" evidence="12">
    <location>
        <begin position="265"/>
        <end position="279"/>
    </location>
</feature>
<evidence type="ECO:0000259" key="13">
    <source>
        <dbReference type="PROSITE" id="PS50002"/>
    </source>
</evidence>
<dbReference type="PROSITE" id="PS50081">
    <property type="entry name" value="ZF_DAG_PE_2"/>
    <property type="match status" value="1"/>
</dbReference>
<dbReference type="Pfam" id="PF00018">
    <property type="entry name" value="SH3_1"/>
    <property type="match status" value="1"/>
</dbReference>
<keyword evidence="8" id="KW-0863">Zinc-finger</keyword>
<dbReference type="InterPro" id="IPR039688">
    <property type="entry name" value="STAC1/2/3"/>
</dbReference>
<evidence type="ECO:0000256" key="9">
    <source>
        <dbReference type="ARBA" id="ARBA00022833"/>
    </source>
</evidence>